<dbReference type="InterPro" id="IPR016156">
    <property type="entry name" value="FAD/NAD-linked_Rdtase_dimer_sf"/>
</dbReference>
<evidence type="ECO:0000259" key="1">
    <source>
        <dbReference type="Pfam" id="PF14721"/>
    </source>
</evidence>
<evidence type="ECO:0000313" key="3">
    <source>
        <dbReference type="Proteomes" id="UP000838756"/>
    </source>
</evidence>
<dbReference type="AlphaFoldDB" id="A0A8S4QUN7"/>
<evidence type="ECO:0000313" key="2">
    <source>
        <dbReference type="EMBL" id="CAH2220049.1"/>
    </source>
</evidence>
<gene>
    <name evidence="2" type="primary">jg993</name>
    <name evidence="2" type="ORF">PAEG_LOCUS6551</name>
</gene>
<dbReference type="Proteomes" id="UP000838756">
    <property type="component" value="Unassembled WGS sequence"/>
</dbReference>
<dbReference type="Pfam" id="PF14721">
    <property type="entry name" value="AIF_C"/>
    <property type="match status" value="1"/>
</dbReference>
<name>A0A8S4QUN7_9NEOP</name>
<dbReference type="OrthoDB" id="6029at2759"/>
<organism evidence="2 3">
    <name type="scientific">Pararge aegeria aegeria</name>
    <dbReference type="NCBI Taxonomy" id="348720"/>
    <lineage>
        <taxon>Eukaryota</taxon>
        <taxon>Metazoa</taxon>
        <taxon>Ecdysozoa</taxon>
        <taxon>Arthropoda</taxon>
        <taxon>Hexapoda</taxon>
        <taxon>Insecta</taxon>
        <taxon>Pterygota</taxon>
        <taxon>Neoptera</taxon>
        <taxon>Endopterygota</taxon>
        <taxon>Lepidoptera</taxon>
        <taxon>Glossata</taxon>
        <taxon>Ditrysia</taxon>
        <taxon>Papilionoidea</taxon>
        <taxon>Nymphalidae</taxon>
        <taxon>Satyrinae</taxon>
        <taxon>Satyrini</taxon>
        <taxon>Parargina</taxon>
        <taxon>Pararge</taxon>
    </lineage>
</organism>
<reference evidence="2" key="1">
    <citation type="submission" date="2022-03" db="EMBL/GenBank/DDBJ databases">
        <authorList>
            <person name="Lindestad O."/>
        </authorList>
    </citation>
    <scope>NUCLEOTIDE SEQUENCE</scope>
</reference>
<feature type="domain" description="Mitochondrial apoptosis-inducing factor C-terminal" evidence="1">
    <location>
        <begin position="1"/>
        <end position="34"/>
    </location>
</feature>
<dbReference type="Gene3D" id="3.30.390.30">
    <property type="match status" value="1"/>
</dbReference>
<proteinExistence type="predicted"/>
<dbReference type="SUPFAM" id="SSF55424">
    <property type="entry name" value="FAD/NAD-linked reductases, dimerisation (C-terminal) domain"/>
    <property type="match status" value="1"/>
</dbReference>
<keyword evidence="3" id="KW-1185">Reference proteome</keyword>
<sequence length="54" mass="6479">FERGVVFYLRDERVVGVLLWNLFNRMHVARQVLARGHFDDLFEVAKLFSPQEEE</sequence>
<dbReference type="InterPro" id="IPR029324">
    <property type="entry name" value="AIF_C"/>
</dbReference>
<dbReference type="GO" id="GO:0046983">
    <property type="term" value="F:protein dimerization activity"/>
    <property type="evidence" value="ECO:0007669"/>
    <property type="project" value="InterPro"/>
</dbReference>
<protein>
    <submittedName>
        <fullName evidence="2">Jg993 protein</fullName>
    </submittedName>
</protein>
<accession>A0A8S4QUN7</accession>
<dbReference type="EMBL" id="CAKXAJ010020041">
    <property type="protein sequence ID" value="CAH2220049.1"/>
    <property type="molecule type" value="Genomic_DNA"/>
</dbReference>
<feature type="non-terminal residue" evidence="2">
    <location>
        <position position="1"/>
    </location>
</feature>
<comment type="caution">
    <text evidence="2">The sequence shown here is derived from an EMBL/GenBank/DDBJ whole genome shotgun (WGS) entry which is preliminary data.</text>
</comment>